<keyword evidence="1" id="KW-0472">Membrane</keyword>
<organism evidence="2">
    <name type="scientific">Angiostrongylus costaricensis</name>
    <name type="common">Nematode worm</name>
    <dbReference type="NCBI Taxonomy" id="334426"/>
    <lineage>
        <taxon>Eukaryota</taxon>
        <taxon>Metazoa</taxon>
        <taxon>Ecdysozoa</taxon>
        <taxon>Nematoda</taxon>
        <taxon>Chromadorea</taxon>
        <taxon>Rhabditida</taxon>
        <taxon>Rhabditina</taxon>
        <taxon>Rhabditomorpha</taxon>
        <taxon>Strongyloidea</taxon>
        <taxon>Metastrongylidae</taxon>
        <taxon>Angiostrongylus</taxon>
    </lineage>
</organism>
<dbReference type="OMA" id="EICPMEK"/>
<sequence>LPWVLRVEAGTICCRTRCASLLHCCQIERFKGDRLAKDNLPNVSANPDKHGYDYVCKESISQSTPEQSCSNLIKREENGTFPVISITFNLDESPEIEEFPEDSFRDTIANALRVSPPESFLVYFSLIKKIFLPMKYDVSVFVDAESAAARMKAMGHLSQIADLQVDSIEFTRNVIELEYQPDNSTLILQAIVVVVSIALMMLVGIWATCHHCDYSDDLQKV</sequence>
<keyword evidence="1" id="KW-1133">Transmembrane helix</keyword>
<name>A0A158PJ81_ANGCS</name>
<reference evidence="2" key="1">
    <citation type="submission" date="2016-04" db="UniProtKB">
        <authorList>
            <consortium name="WormBaseParasite"/>
        </authorList>
    </citation>
    <scope>IDENTIFICATION</scope>
</reference>
<keyword evidence="1" id="KW-0812">Transmembrane</keyword>
<accession>A0A158PJ81</accession>
<proteinExistence type="predicted"/>
<feature type="transmembrane region" description="Helical" evidence="1">
    <location>
        <begin position="186"/>
        <end position="207"/>
    </location>
</feature>
<evidence type="ECO:0000313" key="2">
    <source>
        <dbReference type="WBParaSite" id="ACOC_0000843301-mRNA-1"/>
    </source>
</evidence>
<dbReference type="AlphaFoldDB" id="A0A158PJ81"/>
<evidence type="ECO:0000256" key="1">
    <source>
        <dbReference type="SAM" id="Phobius"/>
    </source>
</evidence>
<protein>
    <submittedName>
        <fullName evidence="2">Integrin_alpha2 domain-containing protein</fullName>
    </submittedName>
</protein>
<dbReference type="WBParaSite" id="ACOC_0000843301-mRNA-1">
    <property type="protein sequence ID" value="ACOC_0000843301-mRNA-1"/>
    <property type="gene ID" value="ACOC_0000843301"/>
</dbReference>